<dbReference type="EMBL" id="AP018515">
    <property type="protein sequence ID" value="BBC81401.1"/>
    <property type="molecule type" value="Genomic_DNA"/>
</dbReference>
<evidence type="ECO:0000313" key="9">
    <source>
        <dbReference type="Proteomes" id="UP000270034"/>
    </source>
</evidence>
<proteinExistence type="predicted"/>
<dbReference type="STRING" id="1231341.Abor_014_039"/>
<gene>
    <name evidence="7" type="ORF">Abor_014_039</name>
    <name evidence="6" type="ORF">AcetOrient_orf04624</name>
</gene>
<dbReference type="GO" id="GO:0016788">
    <property type="term" value="F:hydrolase activity, acting on ester bonds"/>
    <property type="evidence" value="ECO:0007669"/>
    <property type="project" value="InterPro"/>
</dbReference>
<evidence type="ECO:0000256" key="4">
    <source>
        <dbReference type="ARBA" id="ARBA00022833"/>
    </source>
</evidence>
<evidence type="ECO:0000256" key="2">
    <source>
        <dbReference type="ARBA" id="ARBA00022723"/>
    </source>
</evidence>
<dbReference type="Gene3D" id="3.40.630.10">
    <property type="entry name" value="Zn peptidases"/>
    <property type="match status" value="1"/>
</dbReference>
<dbReference type="RefSeq" id="WP_048840924.1">
    <property type="nucleotide sequence ID" value="NZ_BAMX01000014.1"/>
</dbReference>
<reference evidence="6 9" key="2">
    <citation type="submission" date="2018-02" db="EMBL/GenBank/DDBJ databases">
        <title>Acetobacter orientalis genome.</title>
        <authorList>
            <person name="Nakashima N."/>
            <person name="Tamura T."/>
        </authorList>
    </citation>
    <scope>NUCLEOTIDE SEQUENCE [LARGE SCALE GENOMIC DNA]</scope>
    <source>
        <strain evidence="6 9">FAN1</strain>
    </source>
</reference>
<keyword evidence="8" id="KW-1185">Reference proteome</keyword>
<dbReference type="GeneID" id="76204031"/>
<keyword evidence="3" id="KW-0378">Hydrolase</keyword>
<keyword evidence="4" id="KW-0862">Zinc</keyword>
<evidence type="ECO:0000313" key="6">
    <source>
        <dbReference type="EMBL" id="BBC81401.1"/>
    </source>
</evidence>
<accession>A0A0D6NIL5</accession>
<feature type="domain" description="Succinylglutamate desuccinylase/Aspartoacylase catalytic" evidence="5">
    <location>
        <begin position="64"/>
        <end position="167"/>
    </location>
</feature>
<dbReference type="SUPFAM" id="SSF53187">
    <property type="entry name" value="Zn-dependent exopeptidases"/>
    <property type="match status" value="1"/>
</dbReference>
<name>A0A2Z5ZLH2_9PROT</name>
<dbReference type="AlphaFoldDB" id="A0A2Z5ZLH2"/>
<organism evidence="6 9">
    <name type="scientific">Acetobacter orientalis</name>
    <dbReference type="NCBI Taxonomy" id="146474"/>
    <lineage>
        <taxon>Bacteria</taxon>
        <taxon>Pseudomonadati</taxon>
        <taxon>Pseudomonadota</taxon>
        <taxon>Alphaproteobacteria</taxon>
        <taxon>Acetobacterales</taxon>
        <taxon>Acetobacteraceae</taxon>
        <taxon>Acetobacter</taxon>
    </lineage>
</organism>
<reference evidence="7 8" key="1">
    <citation type="submission" date="2012-11" db="EMBL/GenBank/DDBJ databases">
        <title>Whole genome sequence of Acetobacter orientalis 21F-2.</title>
        <authorList>
            <person name="Azuma Y."/>
            <person name="Higashiura N."/>
            <person name="Hirakawa H."/>
            <person name="Matsushita K."/>
        </authorList>
    </citation>
    <scope>NUCLEOTIDE SEQUENCE [LARGE SCALE GENOMIC DNA]</scope>
    <source>
        <strain evidence="7 8">21F-2</strain>
    </source>
</reference>
<keyword evidence="2" id="KW-0479">Metal-binding</keyword>
<dbReference type="GO" id="GO:0046872">
    <property type="term" value="F:metal ion binding"/>
    <property type="evidence" value="ECO:0007669"/>
    <property type="project" value="UniProtKB-KW"/>
</dbReference>
<dbReference type="Pfam" id="PF24827">
    <property type="entry name" value="AstE_AspA_cat"/>
    <property type="match status" value="1"/>
</dbReference>
<accession>A0A2Z5ZLH2</accession>
<dbReference type="Proteomes" id="UP000032670">
    <property type="component" value="Unassembled WGS sequence"/>
</dbReference>
<evidence type="ECO:0000313" key="8">
    <source>
        <dbReference type="Proteomes" id="UP000032670"/>
    </source>
</evidence>
<dbReference type="EMBL" id="BAMX01000014">
    <property type="protein sequence ID" value="GAN65874.1"/>
    <property type="molecule type" value="Genomic_DNA"/>
</dbReference>
<sequence>MSCAFRRHAPERGSVRIRTVSEVLPPPQHPLPKFEIALPQPDISPWLAGNCGIEGVHHFEAPTPGPHAVITALMHGNEFAGAYALNTLLTQAIRPIRGRLSLIFLNIAAFARFDPQRPTLSRFVEEDMNRLWCPELIRSRHMSIEMQRVRAICPIIETADLLLDIHSMLWPGPPVLLSGLTTKSLMLGNRLSGLLPTQPWVVQDAGHENGPRLIDHARFASNRTRATACLLEAGQHWQPESQATATQAAALFLLQTGLIAPDAQPTMGFAPVTQAIPAVAQPPCPARHATVTHCVLAHTSGFAFVKPFTNGALIRKKGTLLALDGQDEIRTPYNNCLLVMPNLRPLRGHTAVRLAKPG</sequence>
<evidence type="ECO:0000313" key="7">
    <source>
        <dbReference type="EMBL" id="GAN65874.1"/>
    </source>
</evidence>
<dbReference type="InterPro" id="IPR055438">
    <property type="entry name" value="AstE_AspA_cat"/>
</dbReference>
<evidence type="ECO:0000259" key="5">
    <source>
        <dbReference type="Pfam" id="PF24827"/>
    </source>
</evidence>
<protein>
    <submittedName>
        <fullName evidence="6">Peptidase M14</fullName>
    </submittedName>
</protein>
<dbReference type="Proteomes" id="UP000270034">
    <property type="component" value="Chromosome"/>
</dbReference>
<comment type="cofactor">
    <cofactor evidence="1">
        <name>Zn(2+)</name>
        <dbReference type="ChEBI" id="CHEBI:29105"/>
    </cofactor>
</comment>
<dbReference type="KEGG" id="aot:AcetOri_orf04624"/>
<evidence type="ECO:0000256" key="3">
    <source>
        <dbReference type="ARBA" id="ARBA00022801"/>
    </source>
</evidence>
<evidence type="ECO:0000256" key="1">
    <source>
        <dbReference type="ARBA" id="ARBA00001947"/>
    </source>
</evidence>